<dbReference type="PANTHER" id="PTHR13194">
    <property type="entry name" value="COMPLEX I INTERMEDIATE-ASSOCIATED PROTEIN 30"/>
    <property type="match status" value="1"/>
</dbReference>
<protein>
    <recommendedName>
        <fullName evidence="3">NADH:ubiquinone oxidoreductase intermediate-associated protein 30 domain-containing protein</fullName>
    </recommendedName>
</protein>
<dbReference type="Pfam" id="PF08547">
    <property type="entry name" value="CIA30"/>
    <property type="match status" value="1"/>
</dbReference>
<dbReference type="OrthoDB" id="442188at2"/>
<evidence type="ECO:0000259" key="3">
    <source>
        <dbReference type="Pfam" id="PF08547"/>
    </source>
</evidence>
<keyword evidence="2" id="KW-0732">Signal</keyword>
<evidence type="ECO:0000256" key="2">
    <source>
        <dbReference type="SAM" id="SignalP"/>
    </source>
</evidence>
<organism evidence="4 5">
    <name type="scientific">Aureitalea marina</name>
    <dbReference type="NCBI Taxonomy" id="930804"/>
    <lineage>
        <taxon>Bacteria</taxon>
        <taxon>Pseudomonadati</taxon>
        <taxon>Bacteroidota</taxon>
        <taxon>Flavobacteriia</taxon>
        <taxon>Flavobacteriales</taxon>
        <taxon>Flavobacteriaceae</taxon>
        <taxon>Aureitalea</taxon>
    </lineage>
</organism>
<dbReference type="InterPro" id="IPR008979">
    <property type="entry name" value="Galactose-bd-like_sf"/>
</dbReference>
<keyword evidence="5" id="KW-1185">Reference proteome</keyword>
<accession>A0A2S7KN64</accession>
<dbReference type="EMBL" id="MQUB01000001">
    <property type="protein sequence ID" value="PQB04051.1"/>
    <property type="molecule type" value="Genomic_DNA"/>
</dbReference>
<dbReference type="InterPro" id="IPR013857">
    <property type="entry name" value="NADH-UbQ_OxRdtase-assoc_prot30"/>
</dbReference>
<name>A0A2S7KN64_9FLAO</name>
<sequence length="179" mass="20313">MKGLILGLLLLISIPNSSVVIDFGKEQGAYGWRIVNDDVMGGRSASSAYLTENTLYFEGDVSLENNGGFASIRAPYGKYDLSSFQEVIIRARGSSRDFALSFDTNRAWYRPNYKVNFTPSDDWQEFRFPLVDLKQYSVGRPTGRTIDPDKLDAVKRLGIILYDKQAGPFWLEVDFIRFQ</sequence>
<evidence type="ECO:0000313" key="4">
    <source>
        <dbReference type="EMBL" id="PQB04051.1"/>
    </source>
</evidence>
<dbReference type="PANTHER" id="PTHR13194:SF19">
    <property type="entry name" value="NAD(P)-BINDING ROSSMANN-FOLD SUPERFAMILY PROTEIN"/>
    <property type="match status" value="1"/>
</dbReference>
<gene>
    <name evidence="4" type="ORF">BST85_03395</name>
</gene>
<reference evidence="4 5" key="1">
    <citation type="submission" date="2016-11" db="EMBL/GenBank/DDBJ databases">
        <title>Trade-off between light-utilization and light-protection in marine flavobacteria.</title>
        <authorList>
            <person name="Kumagai Y."/>
        </authorList>
    </citation>
    <scope>NUCLEOTIDE SEQUENCE [LARGE SCALE GENOMIC DNA]</scope>
    <source>
        <strain evidence="4 5">NBRC 107741</strain>
    </source>
</reference>
<evidence type="ECO:0000313" key="5">
    <source>
        <dbReference type="Proteomes" id="UP000239800"/>
    </source>
</evidence>
<feature type="signal peptide" evidence="2">
    <location>
        <begin position="1"/>
        <end position="18"/>
    </location>
</feature>
<comment type="similarity">
    <text evidence="1">Belongs to the CIA30 family.</text>
</comment>
<dbReference type="Proteomes" id="UP000239800">
    <property type="component" value="Unassembled WGS sequence"/>
</dbReference>
<dbReference type="RefSeq" id="WP_104811975.1">
    <property type="nucleotide sequence ID" value="NZ_MQUB01000001.1"/>
</dbReference>
<evidence type="ECO:0000256" key="1">
    <source>
        <dbReference type="ARBA" id="ARBA00007884"/>
    </source>
</evidence>
<comment type="caution">
    <text evidence="4">The sequence shown here is derived from an EMBL/GenBank/DDBJ whole genome shotgun (WGS) entry which is preliminary data.</text>
</comment>
<feature type="chain" id="PRO_5015484698" description="NADH:ubiquinone oxidoreductase intermediate-associated protein 30 domain-containing protein" evidence="2">
    <location>
        <begin position="19"/>
        <end position="179"/>
    </location>
</feature>
<dbReference type="InterPro" id="IPR039131">
    <property type="entry name" value="NDUFAF1"/>
</dbReference>
<feature type="domain" description="NADH:ubiquinone oxidoreductase intermediate-associated protein 30" evidence="3">
    <location>
        <begin position="21"/>
        <end position="173"/>
    </location>
</feature>
<proteinExistence type="inferred from homology"/>
<dbReference type="AlphaFoldDB" id="A0A2S7KN64"/>
<dbReference type="SUPFAM" id="SSF49785">
    <property type="entry name" value="Galactose-binding domain-like"/>
    <property type="match status" value="1"/>
</dbReference>